<dbReference type="InterPro" id="IPR023299">
    <property type="entry name" value="ATPase_P-typ_cyto_dom_N"/>
</dbReference>
<comment type="subcellular location">
    <subcellularLocation>
        <location evidence="1">Cell membrane</location>
        <topology evidence="1">Multi-pass membrane protein</topology>
    </subcellularLocation>
</comment>
<keyword evidence="14" id="KW-1185">Reference proteome</keyword>
<comment type="caution">
    <text evidence="13">The sequence shown here is derived from an EMBL/GenBank/DDBJ whole genome shotgun (WGS) entry which is preliminary data.</text>
</comment>
<evidence type="ECO:0000256" key="1">
    <source>
        <dbReference type="ARBA" id="ARBA00004651"/>
    </source>
</evidence>
<dbReference type="SUPFAM" id="SSF56784">
    <property type="entry name" value="HAD-like"/>
    <property type="match status" value="1"/>
</dbReference>
<evidence type="ECO:0000256" key="7">
    <source>
        <dbReference type="ARBA" id="ARBA00022840"/>
    </source>
</evidence>
<dbReference type="AlphaFoldDB" id="A0A1V8M304"/>
<dbReference type="InterPro" id="IPR036412">
    <property type="entry name" value="HAD-like_sf"/>
</dbReference>
<comment type="similarity">
    <text evidence="2 11">Belongs to the cation transport ATPase (P-type) (TC 3.A.3) family. Type IB subfamily.</text>
</comment>
<dbReference type="SUPFAM" id="SSF81653">
    <property type="entry name" value="Calcium ATPase, transduction domain A"/>
    <property type="match status" value="1"/>
</dbReference>
<keyword evidence="10 11" id="KW-0472">Membrane</keyword>
<dbReference type="InterPro" id="IPR017969">
    <property type="entry name" value="Heavy-metal-associated_CS"/>
</dbReference>
<dbReference type="InterPro" id="IPR036163">
    <property type="entry name" value="HMA_dom_sf"/>
</dbReference>
<dbReference type="SFLD" id="SFLDG00002">
    <property type="entry name" value="C1.7:_P-type_atpase_like"/>
    <property type="match status" value="1"/>
</dbReference>
<dbReference type="InterPro" id="IPR008250">
    <property type="entry name" value="ATPase_P-typ_transduc_dom_A_sf"/>
</dbReference>
<evidence type="ECO:0000313" key="13">
    <source>
        <dbReference type="EMBL" id="OQK15934.1"/>
    </source>
</evidence>
<feature type="transmembrane region" description="Helical" evidence="11">
    <location>
        <begin position="219"/>
        <end position="242"/>
    </location>
</feature>
<dbReference type="CDD" id="cd02094">
    <property type="entry name" value="P-type_ATPase_Cu-like"/>
    <property type="match status" value="1"/>
</dbReference>
<dbReference type="GO" id="GO:0060003">
    <property type="term" value="P:copper ion export"/>
    <property type="evidence" value="ECO:0007669"/>
    <property type="project" value="UniProtKB-ARBA"/>
</dbReference>
<dbReference type="GO" id="GO:0055070">
    <property type="term" value="P:copper ion homeostasis"/>
    <property type="evidence" value="ECO:0007669"/>
    <property type="project" value="TreeGrafter"/>
</dbReference>
<dbReference type="GO" id="GO:0005507">
    <property type="term" value="F:copper ion binding"/>
    <property type="evidence" value="ECO:0007669"/>
    <property type="project" value="TreeGrafter"/>
</dbReference>
<dbReference type="Gene3D" id="3.40.50.1000">
    <property type="entry name" value="HAD superfamily/HAD-like"/>
    <property type="match status" value="1"/>
</dbReference>
<keyword evidence="8" id="KW-1278">Translocase</keyword>
<evidence type="ECO:0000256" key="11">
    <source>
        <dbReference type="RuleBase" id="RU362081"/>
    </source>
</evidence>
<dbReference type="PROSITE" id="PS50846">
    <property type="entry name" value="HMA_2"/>
    <property type="match status" value="1"/>
</dbReference>
<evidence type="ECO:0000256" key="5">
    <source>
        <dbReference type="ARBA" id="ARBA00022723"/>
    </source>
</evidence>
<keyword evidence="4 11" id="KW-0812">Transmembrane</keyword>
<dbReference type="Pfam" id="PF00702">
    <property type="entry name" value="Hydrolase"/>
    <property type="match status" value="1"/>
</dbReference>
<evidence type="ECO:0000256" key="8">
    <source>
        <dbReference type="ARBA" id="ARBA00022967"/>
    </source>
</evidence>
<gene>
    <name evidence="13" type="ORF">AU255_17290</name>
</gene>
<evidence type="ECO:0000256" key="3">
    <source>
        <dbReference type="ARBA" id="ARBA00022475"/>
    </source>
</evidence>
<dbReference type="PANTHER" id="PTHR43520">
    <property type="entry name" value="ATP7, ISOFORM B"/>
    <property type="match status" value="1"/>
</dbReference>
<dbReference type="InterPro" id="IPR006121">
    <property type="entry name" value="HMA_dom"/>
</dbReference>
<feature type="transmembrane region" description="Helical" evidence="11">
    <location>
        <begin position="194"/>
        <end position="213"/>
    </location>
</feature>
<sequence length="817" mass="87846">MTQSFQPKNFKLAHELKSRIRILVPILEKDPERTYIFEIILKKRPEIKTIKSIPEIGSVTLYFQHKSLPKENLLTLLDMVLDNIGKKKISLPKSNIIEDTSVPLQDISLAIEGMSCASCALLLEMSLKRDPRVHNATVNFASAIASTNGRLSRQDMAEIISKVGYKANLMDTLSQRQELIRKEHLRLASAKKRFIWASVLSAPVVAIGMAMPSGRLFHWVQFALTTPVVFAAGGTFFSKAWLLAKMGRANMDSLIAIGVGSAYGYSIPSLLRGKGHLYFEAAASIISFVLLGRYMEENAKGKAGEAIRKLVDLQPQTATLLKDGQEITISIDDIELGDSLLIRPGEKIPTDGEVIDGISTVDEAMVTGESIPVIKEVGHKVIGGCVNGTGLLTIKATAIGMDTVLAGIIHMVDHAQASKLPVQKMVDKISAVFVPSVMAISALTFASWTIAGAPFSFAFSSAVTVMLIACPCALGLATPTAIMVGTGQSAKRGVFIRNGESLEIATHLTAIIFDKTGTITEGKPVVTDFINISPISNELLLSHLASAEHNSEHFLAKAIVNYALAEHDFEFKQVKDFKVTAGRGLQTKVGHYQVLIGNQAWLEEQNIDISELLPHAHELGLMGKTPVFTAFNGKASAIFGIADQPRKNAKQAIAALNRLNIETLMVTGDTIETAKHIASQVGIKTVIAHATPEQKLLEIHRLQNEGGSVGMIGDGINDAPALAAANVGFAIGHGTDIAIESADLTLVNGDISKVAETIELSTYTMKIIKQNLFWAFGYNTVAIPIAAVGKLNPMIASAAMALSSVSVIVNSLRINGK</sequence>
<dbReference type="SFLD" id="SFLDS00003">
    <property type="entry name" value="Haloacid_Dehalogenase"/>
    <property type="match status" value="1"/>
</dbReference>
<dbReference type="GO" id="GO:0005886">
    <property type="term" value="C:plasma membrane"/>
    <property type="evidence" value="ECO:0007669"/>
    <property type="project" value="UniProtKB-SubCell"/>
</dbReference>
<organism evidence="13 14">
    <name type="scientific">Methyloprofundus sedimenti</name>
    <dbReference type="NCBI Taxonomy" id="1420851"/>
    <lineage>
        <taxon>Bacteria</taxon>
        <taxon>Pseudomonadati</taxon>
        <taxon>Pseudomonadota</taxon>
        <taxon>Gammaproteobacteria</taxon>
        <taxon>Methylococcales</taxon>
        <taxon>Methylococcaceae</taxon>
        <taxon>Methyloprofundus</taxon>
    </lineage>
</organism>
<dbReference type="InterPro" id="IPR044492">
    <property type="entry name" value="P_typ_ATPase_HD_dom"/>
</dbReference>
<dbReference type="FunFam" id="2.70.150.10:FF:000020">
    <property type="entry name" value="Copper-exporting P-type ATPase A"/>
    <property type="match status" value="1"/>
</dbReference>
<dbReference type="PRINTS" id="PR00119">
    <property type="entry name" value="CATATPASE"/>
</dbReference>
<dbReference type="InterPro" id="IPR023298">
    <property type="entry name" value="ATPase_P-typ_TM_dom_sf"/>
</dbReference>
<dbReference type="InterPro" id="IPR023214">
    <property type="entry name" value="HAD_sf"/>
</dbReference>
<dbReference type="NCBIfam" id="TIGR01525">
    <property type="entry name" value="ATPase-IB_hvy"/>
    <property type="match status" value="1"/>
</dbReference>
<dbReference type="InterPro" id="IPR059000">
    <property type="entry name" value="ATPase_P-type_domA"/>
</dbReference>
<evidence type="ECO:0000313" key="14">
    <source>
        <dbReference type="Proteomes" id="UP000191980"/>
    </source>
</evidence>
<keyword evidence="5 11" id="KW-0479">Metal-binding</keyword>
<dbReference type="NCBIfam" id="TIGR01511">
    <property type="entry name" value="ATPase-IB1_Cu"/>
    <property type="match status" value="1"/>
</dbReference>
<evidence type="ECO:0000259" key="12">
    <source>
        <dbReference type="PROSITE" id="PS50846"/>
    </source>
</evidence>
<dbReference type="Gene3D" id="2.70.150.10">
    <property type="entry name" value="Calcium-transporting ATPase, cytoplasmic transduction domain A"/>
    <property type="match status" value="1"/>
</dbReference>
<keyword evidence="9 11" id="KW-1133">Transmembrane helix</keyword>
<dbReference type="OrthoDB" id="9814270at2"/>
<dbReference type="GO" id="GO:0005524">
    <property type="term" value="F:ATP binding"/>
    <property type="evidence" value="ECO:0007669"/>
    <property type="project" value="UniProtKB-UniRule"/>
</dbReference>
<dbReference type="EMBL" id="LPUF01000003">
    <property type="protein sequence ID" value="OQK15934.1"/>
    <property type="molecule type" value="Genomic_DNA"/>
</dbReference>
<reference evidence="13 14" key="1">
    <citation type="submission" date="2015-12" db="EMBL/GenBank/DDBJ databases">
        <authorList>
            <person name="Shamseldin A."/>
            <person name="Moawad H."/>
            <person name="Abd El-Rahim W.M."/>
            <person name="Sadowsky M.J."/>
        </authorList>
    </citation>
    <scope>NUCLEOTIDE SEQUENCE [LARGE SCALE GENOMIC DNA]</scope>
    <source>
        <strain evidence="13 14">WF1</strain>
    </source>
</reference>
<keyword evidence="3 11" id="KW-1003">Cell membrane</keyword>
<dbReference type="Pfam" id="PF00122">
    <property type="entry name" value="E1-E2_ATPase"/>
    <property type="match status" value="1"/>
</dbReference>
<feature type="domain" description="HMA" evidence="12">
    <location>
        <begin position="105"/>
        <end position="168"/>
    </location>
</feature>
<keyword evidence="7 11" id="KW-0067">ATP-binding</keyword>
<dbReference type="PRINTS" id="PR00943">
    <property type="entry name" value="CUATPASE"/>
</dbReference>
<evidence type="ECO:0000256" key="6">
    <source>
        <dbReference type="ARBA" id="ARBA00022741"/>
    </source>
</evidence>
<evidence type="ECO:0000256" key="2">
    <source>
        <dbReference type="ARBA" id="ARBA00006024"/>
    </source>
</evidence>
<protein>
    <submittedName>
        <fullName evidence="13">ATPase P</fullName>
    </submittedName>
</protein>
<dbReference type="NCBIfam" id="TIGR01494">
    <property type="entry name" value="ATPase_P-type"/>
    <property type="match status" value="1"/>
</dbReference>
<dbReference type="RefSeq" id="WP_080524156.1">
    <property type="nucleotide sequence ID" value="NZ_LPUF01000003.1"/>
</dbReference>
<dbReference type="SFLD" id="SFLDF00027">
    <property type="entry name" value="p-type_atpase"/>
    <property type="match status" value="1"/>
</dbReference>
<evidence type="ECO:0000256" key="9">
    <source>
        <dbReference type="ARBA" id="ARBA00022989"/>
    </source>
</evidence>
<dbReference type="Proteomes" id="UP000191980">
    <property type="component" value="Unassembled WGS sequence"/>
</dbReference>
<dbReference type="SUPFAM" id="SSF55008">
    <property type="entry name" value="HMA, heavy metal-associated domain"/>
    <property type="match status" value="1"/>
</dbReference>
<dbReference type="Gene3D" id="3.30.70.100">
    <property type="match status" value="1"/>
</dbReference>
<dbReference type="PANTHER" id="PTHR43520:SF8">
    <property type="entry name" value="P-TYPE CU(+) TRANSPORTER"/>
    <property type="match status" value="1"/>
</dbReference>
<feature type="transmembrane region" description="Helical" evidence="11">
    <location>
        <begin position="794"/>
        <end position="812"/>
    </location>
</feature>
<keyword evidence="6 11" id="KW-0547">Nucleotide-binding</keyword>
<proteinExistence type="inferred from homology"/>
<dbReference type="GO" id="GO:0016887">
    <property type="term" value="F:ATP hydrolysis activity"/>
    <property type="evidence" value="ECO:0007669"/>
    <property type="project" value="InterPro"/>
</dbReference>
<evidence type="ECO:0000256" key="10">
    <source>
        <dbReference type="ARBA" id="ARBA00023136"/>
    </source>
</evidence>
<accession>A0A1V8M304</accession>
<dbReference type="InterPro" id="IPR001757">
    <property type="entry name" value="P_typ_ATPase"/>
</dbReference>
<dbReference type="InterPro" id="IPR018303">
    <property type="entry name" value="ATPase_P-typ_P_site"/>
</dbReference>
<name>A0A1V8M304_9GAMM</name>
<feature type="transmembrane region" description="Helical" evidence="11">
    <location>
        <begin position="771"/>
        <end position="788"/>
    </location>
</feature>
<dbReference type="SUPFAM" id="SSF81665">
    <property type="entry name" value="Calcium ATPase, transmembrane domain M"/>
    <property type="match status" value="1"/>
</dbReference>
<feature type="transmembrane region" description="Helical" evidence="11">
    <location>
        <begin position="429"/>
        <end position="451"/>
    </location>
</feature>
<dbReference type="InterPro" id="IPR027256">
    <property type="entry name" value="P-typ_ATPase_IB"/>
</dbReference>
<dbReference type="GO" id="GO:0043682">
    <property type="term" value="F:P-type divalent copper transporter activity"/>
    <property type="evidence" value="ECO:0007669"/>
    <property type="project" value="TreeGrafter"/>
</dbReference>
<dbReference type="PROSITE" id="PS00154">
    <property type="entry name" value="ATPASE_E1_E2"/>
    <property type="match status" value="1"/>
</dbReference>
<dbReference type="STRING" id="1420851.AU255_17290"/>
<dbReference type="CDD" id="cd00371">
    <property type="entry name" value="HMA"/>
    <property type="match status" value="1"/>
</dbReference>
<dbReference type="Gene3D" id="3.40.1110.10">
    <property type="entry name" value="Calcium-transporting ATPase, cytoplasmic domain N"/>
    <property type="match status" value="2"/>
</dbReference>
<feature type="transmembrane region" description="Helical" evidence="11">
    <location>
        <begin position="457"/>
        <end position="482"/>
    </location>
</feature>
<evidence type="ECO:0000256" key="4">
    <source>
        <dbReference type="ARBA" id="ARBA00022692"/>
    </source>
</evidence>
<dbReference type="PROSITE" id="PS01047">
    <property type="entry name" value="HMA_1"/>
    <property type="match status" value="1"/>
</dbReference>